<dbReference type="OrthoDB" id="206274at2157"/>
<keyword evidence="3" id="KW-1185">Reference proteome</keyword>
<name>A0A3N6M532_NATCH</name>
<dbReference type="Pfam" id="PF24430">
    <property type="entry name" value="DUF7553"/>
    <property type="match status" value="1"/>
</dbReference>
<organism evidence="2 3">
    <name type="scientific">Natrarchaeobius chitinivorans</name>
    <dbReference type="NCBI Taxonomy" id="1679083"/>
    <lineage>
        <taxon>Archaea</taxon>
        <taxon>Methanobacteriati</taxon>
        <taxon>Methanobacteriota</taxon>
        <taxon>Stenosarchaea group</taxon>
        <taxon>Halobacteria</taxon>
        <taxon>Halobacteriales</taxon>
        <taxon>Natrialbaceae</taxon>
        <taxon>Natrarchaeobius</taxon>
    </lineage>
</organism>
<feature type="region of interest" description="Disordered" evidence="1">
    <location>
        <begin position="69"/>
        <end position="95"/>
    </location>
</feature>
<dbReference type="EMBL" id="REFZ01000013">
    <property type="protein sequence ID" value="RQG98668.1"/>
    <property type="molecule type" value="Genomic_DNA"/>
</dbReference>
<evidence type="ECO:0000313" key="3">
    <source>
        <dbReference type="Proteomes" id="UP000281431"/>
    </source>
</evidence>
<gene>
    <name evidence="2" type="ORF">EA472_16900</name>
</gene>
<dbReference type="AlphaFoldDB" id="A0A3N6M532"/>
<sequence length="95" mass="10739">MNKHFHDSLYYLKRAGEHARLGIEANLEPVVERARRAFGRDDEPEPEAGRLETVRRTATDLEHRVERRARTTVGTVREAVPGGDSGSDSSDERKP</sequence>
<dbReference type="Proteomes" id="UP000281431">
    <property type="component" value="Unassembled WGS sequence"/>
</dbReference>
<evidence type="ECO:0000256" key="1">
    <source>
        <dbReference type="SAM" id="MobiDB-lite"/>
    </source>
</evidence>
<evidence type="ECO:0000313" key="2">
    <source>
        <dbReference type="EMBL" id="RQG98668.1"/>
    </source>
</evidence>
<comment type="caution">
    <text evidence="2">The sequence shown here is derived from an EMBL/GenBank/DDBJ whole genome shotgun (WGS) entry which is preliminary data.</text>
</comment>
<proteinExistence type="predicted"/>
<dbReference type="InterPro" id="IPR055975">
    <property type="entry name" value="DUF7553"/>
</dbReference>
<reference evidence="2 3" key="1">
    <citation type="submission" date="2018-10" db="EMBL/GenBank/DDBJ databases">
        <title>Natrarchaeobius chitinivorans gen. nov., sp. nov., and Natrarchaeobius haloalkaliphilus sp. nov., alkaliphilic, chitin-utilizing haloarchaea from hypersaline alkaline lakes.</title>
        <authorList>
            <person name="Sorokin D.Y."/>
            <person name="Elcheninov A.G."/>
            <person name="Kostrikina N.A."/>
            <person name="Bale N.J."/>
            <person name="Sinninghe Damste J.S."/>
            <person name="Khijniak T.V."/>
            <person name="Kublanov I.V."/>
            <person name="Toshchakov S.V."/>
        </authorList>
    </citation>
    <scope>NUCLEOTIDE SEQUENCE [LARGE SCALE GENOMIC DNA]</scope>
    <source>
        <strain evidence="2 3">AArcht7</strain>
    </source>
</reference>
<accession>A0A3N6M532</accession>
<protein>
    <submittedName>
        <fullName evidence="2">Uncharacterized protein</fullName>
    </submittedName>
</protein>